<gene>
    <name evidence="5 7" type="primary">rpmA</name>
    <name evidence="7" type="ORF">JIN87_23990</name>
</gene>
<comment type="caution">
    <text evidence="7">The sequence shown here is derived from an EMBL/GenBank/DDBJ whole genome shotgun (WGS) entry which is preliminary data.</text>
</comment>
<feature type="region of interest" description="Disordered" evidence="6">
    <location>
        <begin position="1"/>
        <end position="23"/>
    </location>
</feature>
<dbReference type="GO" id="GO:0022625">
    <property type="term" value="C:cytosolic large ribosomal subunit"/>
    <property type="evidence" value="ECO:0007669"/>
    <property type="project" value="TreeGrafter"/>
</dbReference>
<comment type="similarity">
    <text evidence="1 5">Belongs to the bacterial ribosomal protein bL27 family.</text>
</comment>
<dbReference type="Gene3D" id="2.40.50.100">
    <property type="match status" value="1"/>
</dbReference>
<dbReference type="SUPFAM" id="SSF110324">
    <property type="entry name" value="Ribosomal L27 protein-like"/>
    <property type="match status" value="1"/>
</dbReference>
<sequence>MAHKKGQGTSKNGRDSNPKNLGVKKFGGEEVIAGNIIIRQRGTRYHAGKNVGMGRDHTLFALADGKVEFDKAHRKVAVV</sequence>
<name>A0A934VS12_9BACT</name>
<evidence type="ECO:0000256" key="6">
    <source>
        <dbReference type="SAM" id="MobiDB-lite"/>
    </source>
</evidence>
<keyword evidence="2 5" id="KW-0689">Ribosomal protein</keyword>
<evidence type="ECO:0000256" key="2">
    <source>
        <dbReference type="ARBA" id="ARBA00022980"/>
    </source>
</evidence>
<dbReference type="Pfam" id="PF01016">
    <property type="entry name" value="Ribosomal_L27"/>
    <property type="match status" value="1"/>
</dbReference>
<dbReference type="FunFam" id="2.40.50.100:FF:000020">
    <property type="entry name" value="50S ribosomal protein L27"/>
    <property type="match status" value="1"/>
</dbReference>
<accession>A0A934VS12</accession>
<evidence type="ECO:0000256" key="1">
    <source>
        <dbReference type="ARBA" id="ARBA00010797"/>
    </source>
</evidence>
<dbReference type="Proteomes" id="UP000617628">
    <property type="component" value="Unassembled WGS sequence"/>
</dbReference>
<dbReference type="PROSITE" id="PS00831">
    <property type="entry name" value="RIBOSOMAL_L27"/>
    <property type="match status" value="1"/>
</dbReference>
<keyword evidence="3 5" id="KW-0687">Ribonucleoprotein</keyword>
<proteinExistence type="inferred from homology"/>
<evidence type="ECO:0000256" key="4">
    <source>
        <dbReference type="ARBA" id="ARBA00035175"/>
    </source>
</evidence>
<dbReference type="AlphaFoldDB" id="A0A934VS12"/>
<dbReference type="PANTHER" id="PTHR15893">
    <property type="entry name" value="RIBOSOMAL PROTEIN L27"/>
    <property type="match status" value="1"/>
</dbReference>
<keyword evidence="8" id="KW-1185">Reference proteome</keyword>
<dbReference type="GO" id="GO:0006412">
    <property type="term" value="P:translation"/>
    <property type="evidence" value="ECO:0007669"/>
    <property type="project" value="UniProtKB-UniRule"/>
</dbReference>
<dbReference type="HAMAP" id="MF_00539">
    <property type="entry name" value="Ribosomal_bL27"/>
    <property type="match status" value="1"/>
</dbReference>
<evidence type="ECO:0000313" key="7">
    <source>
        <dbReference type="EMBL" id="MBK1879967.1"/>
    </source>
</evidence>
<dbReference type="InterPro" id="IPR001684">
    <property type="entry name" value="Ribosomal_bL27"/>
</dbReference>
<dbReference type="NCBIfam" id="TIGR00062">
    <property type="entry name" value="L27"/>
    <property type="match status" value="1"/>
</dbReference>
<dbReference type="RefSeq" id="WP_200358392.1">
    <property type="nucleotide sequence ID" value="NZ_JAENIL010000065.1"/>
</dbReference>
<dbReference type="GO" id="GO:0003735">
    <property type="term" value="F:structural constituent of ribosome"/>
    <property type="evidence" value="ECO:0007669"/>
    <property type="project" value="InterPro"/>
</dbReference>
<protein>
    <recommendedName>
        <fullName evidence="4 5">Large ribosomal subunit protein bL27</fullName>
    </recommendedName>
</protein>
<evidence type="ECO:0000256" key="5">
    <source>
        <dbReference type="HAMAP-Rule" id="MF_00539"/>
    </source>
</evidence>
<evidence type="ECO:0000313" key="8">
    <source>
        <dbReference type="Proteomes" id="UP000617628"/>
    </source>
</evidence>
<dbReference type="PANTHER" id="PTHR15893:SF0">
    <property type="entry name" value="LARGE RIBOSOMAL SUBUNIT PROTEIN BL27M"/>
    <property type="match status" value="1"/>
</dbReference>
<dbReference type="PRINTS" id="PR00063">
    <property type="entry name" value="RIBOSOMALL27"/>
</dbReference>
<evidence type="ECO:0000256" key="3">
    <source>
        <dbReference type="ARBA" id="ARBA00023274"/>
    </source>
</evidence>
<dbReference type="InterPro" id="IPR018261">
    <property type="entry name" value="Ribosomal_bL27_CS"/>
</dbReference>
<reference evidence="7" key="1">
    <citation type="submission" date="2021-01" db="EMBL/GenBank/DDBJ databases">
        <title>Modified the classification status of verrucomicrobia.</title>
        <authorList>
            <person name="Feng X."/>
        </authorList>
    </citation>
    <scope>NUCLEOTIDE SEQUENCE</scope>
    <source>
        <strain evidence="7">KCTC 13126</strain>
    </source>
</reference>
<dbReference type="EMBL" id="JAENIL010000065">
    <property type="protein sequence ID" value="MBK1879967.1"/>
    <property type="molecule type" value="Genomic_DNA"/>
</dbReference>
<organism evidence="7 8">
    <name type="scientific">Pelagicoccus mobilis</name>
    <dbReference type="NCBI Taxonomy" id="415221"/>
    <lineage>
        <taxon>Bacteria</taxon>
        <taxon>Pseudomonadati</taxon>
        <taxon>Verrucomicrobiota</taxon>
        <taxon>Opitutia</taxon>
        <taxon>Puniceicoccales</taxon>
        <taxon>Pelagicoccaceae</taxon>
        <taxon>Pelagicoccus</taxon>
    </lineage>
</organism>